<keyword evidence="3" id="KW-1185">Reference proteome</keyword>
<sequence length="124" mass="14715">MLNKAEDCIFQLFAKVQWSNFQQRTLEMSKQCRYFKESKSYFTHSIFISQQQFKNKIEEAPFNKKRNRLENALEVVQGEMKVFSKNVFELRNSFGLTMENEQNYQKLENMLSDLCLLSNKSSSG</sequence>
<name>A0AA86P784_9EUKA</name>
<dbReference type="AlphaFoldDB" id="A0AA86P784"/>
<accession>A0AA86P784</accession>
<gene>
    <name evidence="1" type="ORF">HINF_LOCUS20914</name>
    <name evidence="2" type="ORF">HINF_LOCUS2460</name>
</gene>
<protein>
    <submittedName>
        <fullName evidence="2">Hypothetical_protein</fullName>
    </submittedName>
</protein>
<evidence type="ECO:0000313" key="1">
    <source>
        <dbReference type="EMBL" id="CAI9933269.1"/>
    </source>
</evidence>
<reference evidence="1" key="1">
    <citation type="submission" date="2023-06" db="EMBL/GenBank/DDBJ databases">
        <authorList>
            <person name="Kurt Z."/>
        </authorList>
    </citation>
    <scope>NUCLEOTIDE SEQUENCE</scope>
</reference>
<proteinExistence type="predicted"/>
<dbReference type="EMBL" id="CATOUU010000531">
    <property type="protein sequence ID" value="CAI9933269.1"/>
    <property type="molecule type" value="Genomic_DNA"/>
</dbReference>
<reference evidence="2 3" key="2">
    <citation type="submission" date="2024-07" db="EMBL/GenBank/DDBJ databases">
        <authorList>
            <person name="Akdeniz Z."/>
        </authorList>
    </citation>
    <scope>NUCLEOTIDE SEQUENCE [LARGE SCALE GENOMIC DNA]</scope>
</reference>
<evidence type="ECO:0000313" key="2">
    <source>
        <dbReference type="EMBL" id="CAL5973607.1"/>
    </source>
</evidence>
<organism evidence="1">
    <name type="scientific">Hexamita inflata</name>
    <dbReference type="NCBI Taxonomy" id="28002"/>
    <lineage>
        <taxon>Eukaryota</taxon>
        <taxon>Metamonada</taxon>
        <taxon>Diplomonadida</taxon>
        <taxon>Hexamitidae</taxon>
        <taxon>Hexamitinae</taxon>
        <taxon>Hexamita</taxon>
    </lineage>
</organism>
<dbReference type="EMBL" id="CAXDID020000004">
    <property type="protein sequence ID" value="CAL5973607.1"/>
    <property type="molecule type" value="Genomic_DNA"/>
</dbReference>
<dbReference type="Proteomes" id="UP001642409">
    <property type="component" value="Unassembled WGS sequence"/>
</dbReference>
<evidence type="ECO:0000313" key="3">
    <source>
        <dbReference type="Proteomes" id="UP001642409"/>
    </source>
</evidence>
<comment type="caution">
    <text evidence="1">The sequence shown here is derived from an EMBL/GenBank/DDBJ whole genome shotgun (WGS) entry which is preliminary data.</text>
</comment>